<proteinExistence type="predicted"/>
<accession>A0ABV8FMJ1</accession>
<comment type="caution">
    <text evidence="1">The sequence shown here is derived from an EMBL/GenBank/DDBJ whole genome shotgun (WGS) entry which is preliminary data.</text>
</comment>
<sequence>MNAVVTIGSLRTDHGGDTVGPTLRDSGEIAQIPEGDMREMFLYDDVWMRIGAFNFTQGTTPLLDFCMSLQFALRGLAVAGKSTMSFPDVVTRVRFTLDDATVNVRSTSEADGRGECSFLQLTSAVCLFQRSALDAVTRDNPDLLFNDLVERLFREYGVRELGEEQFARHTQAMRRRYSG</sequence>
<dbReference type="Proteomes" id="UP001595847">
    <property type="component" value="Unassembled WGS sequence"/>
</dbReference>
<reference evidence="2" key="1">
    <citation type="journal article" date="2019" name="Int. J. Syst. Evol. Microbiol.">
        <title>The Global Catalogue of Microorganisms (GCM) 10K type strain sequencing project: providing services to taxonomists for standard genome sequencing and annotation.</title>
        <authorList>
            <consortium name="The Broad Institute Genomics Platform"/>
            <consortium name="The Broad Institute Genome Sequencing Center for Infectious Disease"/>
            <person name="Wu L."/>
            <person name="Ma J."/>
        </authorList>
    </citation>
    <scope>NUCLEOTIDE SEQUENCE [LARGE SCALE GENOMIC DNA]</scope>
    <source>
        <strain evidence="2">TBRC 1826</strain>
    </source>
</reference>
<protein>
    <submittedName>
        <fullName evidence="1">Uncharacterized protein</fullName>
    </submittedName>
</protein>
<dbReference type="EMBL" id="JBHSBH010000010">
    <property type="protein sequence ID" value="MFC3997375.1"/>
    <property type="molecule type" value="Genomic_DNA"/>
</dbReference>
<evidence type="ECO:0000313" key="1">
    <source>
        <dbReference type="EMBL" id="MFC3997375.1"/>
    </source>
</evidence>
<name>A0ABV8FMJ1_9ACTN</name>
<dbReference type="RefSeq" id="WP_378534293.1">
    <property type="nucleotide sequence ID" value="NZ_JBHSBH010000010.1"/>
</dbReference>
<gene>
    <name evidence="1" type="ORF">ACFOVU_15700</name>
</gene>
<organism evidence="1 2">
    <name type="scientific">Nocardiopsis sediminis</name>
    <dbReference type="NCBI Taxonomy" id="1778267"/>
    <lineage>
        <taxon>Bacteria</taxon>
        <taxon>Bacillati</taxon>
        <taxon>Actinomycetota</taxon>
        <taxon>Actinomycetes</taxon>
        <taxon>Streptosporangiales</taxon>
        <taxon>Nocardiopsidaceae</taxon>
        <taxon>Nocardiopsis</taxon>
    </lineage>
</organism>
<keyword evidence="2" id="KW-1185">Reference proteome</keyword>
<evidence type="ECO:0000313" key="2">
    <source>
        <dbReference type="Proteomes" id="UP001595847"/>
    </source>
</evidence>